<sequence>MRTGGLDETLRVSARPIVLRPTAAARVEAAAAAASPAPPAFLQLDHLRAAVADPAHAPYLGVVTHISGPVDTTALVDAITEFVRAHDGLRTWFERTDDGFVRHVVDPATVVFEAAELAGEAEGEQWTAELQRYFELAASPFDWPPAAFAAVPDADGFDLVFIADHALSDGMSQALAALELSERYRAAVSDSEARWAAPGGTNADYAACEYDRAADALADELFPQWDRALAETDYRLPVSVLDLGIEPGERYRRRIRSRTLLDGELARSFDVALESSGASLSAALFTALALTDYELTGHDRYWTLNVVGTRFGERFATGQGWYCNFVPVSFALPGNPDFTSVLPLAKAALDRGRLMSRLPAHAAIGRVLQSGRGAELITREPSFVTLLDLRRASALQAPGANTRIFTADGHTSTLSIWLGRNDTEYFVSIGAPDVPGAWERLTGYGEALRATLAEIATTGNYRPDRALARGVGV</sequence>
<dbReference type="Pfam" id="PF00668">
    <property type="entry name" value="Condensation"/>
    <property type="match status" value="1"/>
</dbReference>
<organism evidence="2 3">
    <name type="scientific">Nocardia pseudobrasiliensis</name>
    <dbReference type="NCBI Taxonomy" id="45979"/>
    <lineage>
        <taxon>Bacteria</taxon>
        <taxon>Bacillati</taxon>
        <taxon>Actinomycetota</taxon>
        <taxon>Actinomycetes</taxon>
        <taxon>Mycobacteriales</taxon>
        <taxon>Nocardiaceae</taxon>
        <taxon>Nocardia</taxon>
    </lineage>
</organism>
<evidence type="ECO:0000259" key="1">
    <source>
        <dbReference type="Pfam" id="PF00668"/>
    </source>
</evidence>
<dbReference type="AlphaFoldDB" id="A0A370HPC1"/>
<reference evidence="2 3" key="1">
    <citation type="submission" date="2018-07" db="EMBL/GenBank/DDBJ databases">
        <title>Genomic Encyclopedia of Type Strains, Phase IV (KMG-IV): sequencing the most valuable type-strain genomes for metagenomic binning, comparative biology and taxonomic classification.</title>
        <authorList>
            <person name="Goeker M."/>
        </authorList>
    </citation>
    <scope>NUCLEOTIDE SEQUENCE [LARGE SCALE GENOMIC DNA]</scope>
    <source>
        <strain evidence="2 3">DSM 44290</strain>
    </source>
</reference>
<dbReference type="RefSeq" id="WP_114755921.1">
    <property type="nucleotide sequence ID" value="NZ_QQBC01000015.1"/>
</dbReference>
<evidence type="ECO:0000313" key="3">
    <source>
        <dbReference type="Proteomes" id="UP000254869"/>
    </source>
</evidence>
<dbReference type="InterPro" id="IPR001242">
    <property type="entry name" value="Condensation_dom"/>
</dbReference>
<dbReference type="GO" id="GO:0043041">
    <property type="term" value="P:amino acid activation for nonribosomal peptide biosynthetic process"/>
    <property type="evidence" value="ECO:0007669"/>
    <property type="project" value="TreeGrafter"/>
</dbReference>
<dbReference type="GO" id="GO:0044550">
    <property type="term" value="P:secondary metabolite biosynthetic process"/>
    <property type="evidence" value="ECO:0007669"/>
    <property type="project" value="TreeGrafter"/>
</dbReference>
<keyword evidence="3" id="KW-1185">Reference proteome</keyword>
<dbReference type="STRING" id="1210086.GCA_001613105_04629"/>
<evidence type="ECO:0000313" key="2">
    <source>
        <dbReference type="EMBL" id="RDI60422.1"/>
    </source>
</evidence>
<dbReference type="SUPFAM" id="SSF52777">
    <property type="entry name" value="CoA-dependent acyltransferases"/>
    <property type="match status" value="2"/>
</dbReference>
<dbReference type="GO" id="GO:0031177">
    <property type="term" value="F:phosphopantetheine binding"/>
    <property type="evidence" value="ECO:0007669"/>
    <property type="project" value="TreeGrafter"/>
</dbReference>
<comment type="caution">
    <text evidence="2">The sequence shown here is derived from an EMBL/GenBank/DDBJ whole genome shotgun (WGS) entry which is preliminary data.</text>
</comment>
<dbReference type="EMBL" id="QQBC01000015">
    <property type="protein sequence ID" value="RDI60422.1"/>
    <property type="molecule type" value="Genomic_DNA"/>
</dbReference>
<dbReference type="PANTHER" id="PTHR45527">
    <property type="entry name" value="NONRIBOSOMAL PEPTIDE SYNTHETASE"/>
    <property type="match status" value="1"/>
</dbReference>
<dbReference type="PANTHER" id="PTHR45527:SF14">
    <property type="entry name" value="PLIPASTATIN SYNTHASE SUBUNIT B"/>
    <property type="match status" value="1"/>
</dbReference>
<feature type="domain" description="Condensation" evidence="1">
    <location>
        <begin position="62"/>
        <end position="357"/>
    </location>
</feature>
<dbReference type="GO" id="GO:0003824">
    <property type="term" value="F:catalytic activity"/>
    <property type="evidence" value="ECO:0007669"/>
    <property type="project" value="InterPro"/>
</dbReference>
<dbReference type="InterPro" id="IPR023213">
    <property type="entry name" value="CAT-like_dom_sf"/>
</dbReference>
<accession>A0A370HPC1</accession>
<dbReference type="Gene3D" id="3.30.559.10">
    <property type="entry name" value="Chloramphenicol acetyltransferase-like domain"/>
    <property type="match status" value="1"/>
</dbReference>
<gene>
    <name evidence="2" type="ORF">DFR76_11550</name>
</gene>
<dbReference type="Proteomes" id="UP000254869">
    <property type="component" value="Unassembled WGS sequence"/>
</dbReference>
<dbReference type="Gene3D" id="3.30.559.30">
    <property type="entry name" value="Nonribosomal peptide synthetase, condensation domain"/>
    <property type="match status" value="1"/>
</dbReference>
<proteinExistence type="predicted"/>
<name>A0A370HPC1_9NOCA</name>
<dbReference type="GO" id="GO:0008610">
    <property type="term" value="P:lipid biosynthetic process"/>
    <property type="evidence" value="ECO:0007669"/>
    <property type="project" value="UniProtKB-ARBA"/>
</dbReference>
<protein>
    <submittedName>
        <fullName evidence="2">Condensation domain-containing protein</fullName>
    </submittedName>
</protein>
<dbReference type="GO" id="GO:0005829">
    <property type="term" value="C:cytosol"/>
    <property type="evidence" value="ECO:0007669"/>
    <property type="project" value="TreeGrafter"/>
</dbReference>